<feature type="domain" description="Ubiquitin-like" evidence="2">
    <location>
        <begin position="19"/>
        <end position="96"/>
    </location>
</feature>
<accession>A0A8H4RTE9</accession>
<dbReference type="Pfam" id="PF11976">
    <property type="entry name" value="Rad60-SLD"/>
    <property type="match status" value="1"/>
</dbReference>
<dbReference type="EMBL" id="JAAMPI010000105">
    <property type="protein sequence ID" value="KAF4635690.1"/>
    <property type="molecule type" value="Genomic_DNA"/>
</dbReference>
<sequence>MSDNGSPDRSSPPVKDKPETLSIKVKDQNNQEMTFKIKYTTKLEKVMAAYCKAQEIDIGTRRFLFEGHRIQKDDTPQSLEMEDDDMIDVFVEQQGGTQ</sequence>
<evidence type="ECO:0000313" key="4">
    <source>
        <dbReference type="Proteomes" id="UP000566819"/>
    </source>
</evidence>
<dbReference type="AlphaFoldDB" id="A0A8H4RTE9"/>
<proteinExistence type="predicted"/>
<dbReference type="SMART" id="SM00213">
    <property type="entry name" value="UBQ"/>
    <property type="match status" value="1"/>
</dbReference>
<dbReference type="Gene3D" id="3.10.20.90">
    <property type="entry name" value="Phosphatidylinositol 3-kinase Catalytic Subunit, Chain A, domain 1"/>
    <property type="match status" value="1"/>
</dbReference>
<dbReference type="InterPro" id="IPR000626">
    <property type="entry name" value="Ubiquitin-like_dom"/>
</dbReference>
<dbReference type="PROSITE" id="PS50053">
    <property type="entry name" value="UBIQUITIN_2"/>
    <property type="match status" value="1"/>
</dbReference>
<evidence type="ECO:0000259" key="2">
    <source>
        <dbReference type="PROSITE" id="PS50053"/>
    </source>
</evidence>
<keyword evidence="4" id="KW-1185">Reference proteome</keyword>
<protein>
    <recommendedName>
        <fullName evidence="2">Ubiquitin-like domain-containing protein</fullName>
    </recommendedName>
</protein>
<dbReference type="InterPro" id="IPR029071">
    <property type="entry name" value="Ubiquitin-like_domsf"/>
</dbReference>
<organism evidence="3 4">
    <name type="scientific">Cudoniella acicularis</name>
    <dbReference type="NCBI Taxonomy" id="354080"/>
    <lineage>
        <taxon>Eukaryota</taxon>
        <taxon>Fungi</taxon>
        <taxon>Dikarya</taxon>
        <taxon>Ascomycota</taxon>
        <taxon>Pezizomycotina</taxon>
        <taxon>Leotiomycetes</taxon>
        <taxon>Helotiales</taxon>
        <taxon>Tricladiaceae</taxon>
        <taxon>Cudoniella</taxon>
    </lineage>
</organism>
<name>A0A8H4RTE9_9HELO</name>
<dbReference type="InterPro" id="IPR022617">
    <property type="entry name" value="Rad60/SUMO-like_dom"/>
</dbReference>
<evidence type="ECO:0000256" key="1">
    <source>
        <dbReference type="SAM" id="MobiDB-lite"/>
    </source>
</evidence>
<evidence type="ECO:0000313" key="3">
    <source>
        <dbReference type="EMBL" id="KAF4635690.1"/>
    </source>
</evidence>
<reference evidence="3 4" key="1">
    <citation type="submission" date="2020-03" db="EMBL/GenBank/DDBJ databases">
        <title>Draft Genome Sequence of Cudoniella acicularis.</title>
        <authorList>
            <person name="Buettner E."/>
            <person name="Kellner H."/>
        </authorList>
    </citation>
    <scope>NUCLEOTIDE SEQUENCE [LARGE SCALE GENOMIC DNA]</scope>
    <source>
        <strain evidence="3 4">DSM 108380</strain>
    </source>
</reference>
<feature type="compositionally biased region" description="Basic and acidic residues" evidence="1">
    <location>
        <begin position="14"/>
        <end position="23"/>
    </location>
</feature>
<feature type="region of interest" description="Disordered" evidence="1">
    <location>
        <begin position="1"/>
        <end position="23"/>
    </location>
</feature>
<gene>
    <name evidence="3" type="ORF">G7Y89_g2419</name>
</gene>
<dbReference type="SUPFAM" id="SSF54236">
    <property type="entry name" value="Ubiquitin-like"/>
    <property type="match status" value="1"/>
</dbReference>
<dbReference type="OrthoDB" id="442921at2759"/>
<dbReference type="Proteomes" id="UP000566819">
    <property type="component" value="Unassembled WGS sequence"/>
</dbReference>
<comment type="caution">
    <text evidence="3">The sequence shown here is derived from an EMBL/GenBank/DDBJ whole genome shotgun (WGS) entry which is preliminary data.</text>
</comment>
<dbReference type="PANTHER" id="PTHR10562">
    <property type="entry name" value="SMALL UBIQUITIN-RELATED MODIFIER"/>
    <property type="match status" value="1"/>
</dbReference>